<evidence type="ECO:0000256" key="5">
    <source>
        <dbReference type="ARBA" id="ARBA00022490"/>
    </source>
</evidence>
<sequence length="778" mass="86907">MTNRILHYELSSIFILSLLSPIAFGCFLCQQKPPCTLPCTPAASPAVSSYAMPQQNSYAIAQPIPQLSYASPPRVSYPQIGPSYQPPPQSSFPPIAPPQIPQVQQGPPISPTSQPKPSYSVPELPRLPILGHTLTQYQTFPSLTLNQPQMQAPFLANYPRLMQQNLGAQPQQGQQAQLFPQPQIQQQGSAFNSQQAQLPNTQTYSERPPSYSQPPLPQQQGYISTAQPAPNYQDLSQNSNGQDGQNYQEANFAEPQPPSGAAQTYGTGQPVPPVSIPPPPAYQESPPPILPEPQLTDNSEGQVEISSQLELPTPAPPPPPPYIAPQTLAPIPQSAAPYQETSPQYSESPPTTPKYIEKPPVYIQPKQCYENNQTFKCCNTELDDFIQNAIDDPKYQKRWRKCNLQKMANDLEDLAQERFGRSFEVIVGVSDFVQKSHYIQNFYCKRKNKLGRRRYSLTSFLIMDIWGLAKEKVKANEEKADSLEEKLDDELSGHLASEIKRRHESHVVLCGSSRSVKDIAHLWELGGGTHLTSLLTIPLKAANIEYVELAKNMCMRLSRAIIESARKTVDLTMKDDEALKQRTAKGMKMRMEKYGDDAKLCAPFPIPITIIGGKYDEFQNFDSDKRRIVCQTLRFAAHYYGANLMFFSSRMEQFHRLGKNVLSMHAFGTVAPQGHIVDHSKPLFVKCGDDSFEAIGAPAAASSAASFSRSSAPIQLWKDSFLEAFPQKTSSNEHGEDPSLDPLFREPLIDRLVEQKQKDLELFVRHKREKPQTTENST</sequence>
<feature type="domain" description="Ground-like" evidence="15">
    <location>
        <begin position="375"/>
        <end position="448"/>
    </location>
</feature>
<evidence type="ECO:0000313" key="17">
    <source>
        <dbReference type="Proteomes" id="UP000218231"/>
    </source>
</evidence>
<dbReference type="GO" id="GO:0035735">
    <property type="term" value="P:intraciliary transport involved in cilium assembly"/>
    <property type="evidence" value="ECO:0007669"/>
    <property type="project" value="InterPro"/>
</dbReference>
<feature type="compositionally biased region" description="Pro residues" evidence="13">
    <location>
        <begin position="84"/>
        <end position="100"/>
    </location>
</feature>
<keyword evidence="14" id="KW-0732">Signal</keyword>
<name>A0A2A2KD69_9BILA</name>
<evidence type="ECO:0000256" key="14">
    <source>
        <dbReference type="SAM" id="SignalP"/>
    </source>
</evidence>
<proteinExistence type="inferred from homology"/>
<feature type="chain" id="PRO_5012652134" description="Ground-like domain-containing protein" evidence="14">
    <location>
        <begin position="26"/>
        <end position="778"/>
    </location>
</feature>
<evidence type="ECO:0000256" key="1">
    <source>
        <dbReference type="ARBA" id="ARBA00004138"/>
    </source>
</evidence>
<organism evidence="16 17">
    <name type="scientific">Diploscapter pachys</name>
    <dbReference type="NCBI Taxonomy" id="2018661"/>
    <lineage>
        <taxon>Eukaryota</taxon>
        <taxon>Metazoa</taxon>
        <taxon>Ecdysozoa</taxon>
        <taxon>Nematoda</taxon>
        <taxon>Chromadorea</taxon>
        <taxon>Rhabditida</taxon>
        <taxon>Rhabditina</taxon>
        <taxon>Rhabditomorpha</taxon>
        <taxon>Rhabditoidea</taxon>
        <taxon>Rhabditidae</taxon>
        <taxon>Diploscapter</taxon>
    </lineage>
</organism>
<dbReference type="Proteomes" id="UP000218231">
    <property type="component" value="Unassembled WGS sequence"/>
</dbReference>
<dbReference type="PANTHER" id="PTHR13236:SF0">
    <property type="entry name" value="CYTOPLASMIC DYNEIN 2 LIGHT INTERMEDIATE CHAIN 1"/>
    <property type="match status" value="1"/>
</dbReference>
<comment type="subcellular location">
    <subcellularLocation>
        <location evidence="1">Cell projection</location>
        <location evidence="1">Cilium</location>
    </subcellularLocation>
    <subcellularLocation>
        <location evidence="2">Cytoplasm</location>
        <location evidence="2">Cytoskeleton</location>
    </subcellularLocation>
</comment>
<keyword evidence="17" id="KW-1185">Reference proteome</keyword>
<evidence type="ECO:0000256" key="13">
    <source>
        <dbReference type="SAM" id="MobiDB-lite"/>
    </source>
</evidence>
<keyword evidence="4" id="KW-0217">Developmental protein</keyword>
<dbReference type="InterPro" id="IPR040045">
    <property type="entry name" value="DYNC2LI1"/>
</dbReference>
<evidence type="ECO:0000256" key="9">
    <source>
        <dbReference type="ARBA" id="ARBA00023069"/>
    </source>
</evidence>
<feature type="region of interest" description="Disordered" evidence="13">
    <location>
        <begin position="335"/>
        <end position="354"/>
    </location>
</feature>
<dbReference type="GO" id="GO:0005874">
    <property type="term" value="C:microtubule"/>
    <property type="evidence" value="ECO:0007669"/>
    <property type="project" value="UniProtKB-KW"/>
</dbReference>
<feature type="compositionally biased region" description="Polar residues" evidence="13">
    <location>
        <begin position="295"/>
        <end position="310"/>
    </location>
</feature>
<evidence type="ECO:0000256" key="2">
    <source>
        <dbReference type="ARBA" id="ARBA00004245"/>
    </source>
</evidence>
<dbReference type="GO" id="GO:0035721">
    <property type="term" value="P:intraciliary retrograde transport"/>
    <property type="evidence" value="ECO:0007669"/>
    <property type="project" value="InterPro"/>
</dbReference>
<feature type="region of interest" description="Disordered" evidence="13">
    <location>
        <begin position="167"/>
        <end position="328"/>
    </location>
</feature>
<keyword evidence="6" id="KW-0493">Microtubule</keyword>
<keyword evidence="5" id="KW-0963">Cytoplasm</keyword>
<dbReference type="GO" id="GO:0005930">
    <property type="term" value="C:axoneme"/>
    <property type="evidence" value="ECO:0007669"/>
    <property type="project" value="TreeGrafter"/>
</dbReference>
<accession>A0A2A2KD69</accession>
<evidence type="ECO:0000256" key="12">
    <source>
        <dbReference type="ARBA" id="ARBA00023273"/>
    </source>
</evidence>
<dbReference type="PROSITE" id="PS51257">
    <property type="entry name" value="PROKAR_LIPOPROTEIN"/>
    <property type="match status" value="1"/>
</dbReference>
<dbReference type="EMBL" id="LIAE01008916">
    <property type="protein sequence ID" value="PAV71808.1"/>
    <property type="molecule type" value="Genomic_DNA"/>
</dbReference>
<feature type="compositionally biased region" description="Polar residues" evidence="13">
    <location>
        <begin position="339"/>
        <end position="349"/>
    </location>
</feature>
<feature type="region of interest" description="Disordered" evidence="13">
    <location>
        <begin position="78"/>
        <end position="124"/>
    </location>
</feature>
<dbReference type="STRING" id="2018661.A0A2A2KD69"/>
<feature type="compositionally biased region" description="Low complexity" evidence="13">
    <location>
        <begin position="167"/>
        <end position="190"/>
    </location>
</feature>
<keyword evidence="7" id="KW-0970">Cilium biogenesis/degradation</keyword>
<dbReference type="GO" id="GO:0036064">
    <property type="term" value="C:ciliary basal body"/>
    <property type="evidence" value="ECO:0007669"/>
    <property type="project" value="TreeGrafter"/>
</dbReference>
<feature type="compositionally biased region" description="Polar residues" evidence="13">
    <location>
        <begin position="191"/>
        <end position="205"/>
    </location>
</feature>
<evidence type="ECO:0000256" key="7">
    <source>
        <dbReference type="ARBA" id="ARBA00022794"/>
    </source>
</evidence>
<evidence type="ECO:0000256" key="4">
    <source>
        <dbReference type="ARBA" id="ARBA00022473"/>
    </source>
</evidence>
<dbReference type="AlphaFoldDB" id="A0A2A2KD69"/>
<feature type="compositionally biased region" description="Polar residues" evidence="13">
    <location>
        <begin position="221"/>
        <end position="249"/>
    </location>
</feature>
<comment type="caution">
    <text evidence="16">The sequence shown here is derived from an EMBL/GenBank/DDBJ whole genome shotgun (WGS) entry which is preliminary data.</text>
</comment>
<feature type="signal peptide" evidence="14">
    <location>
        <begin position="1"/>
        <end position="25"/>
    </location>
</feature>
<evidence type="ECO:0000256" key="3">
    <source>
        <dbReference type="ARBA" id="ARBA00006831"/>
    </source>
</evidence>
<feature type="compositionally biased region" description="Pro residues" evidence="13">
    <location>
        <begin position="313"/>
        <end position="323"/>
    </location>
</feature>
<evidence type="ECO:0000256" key="6">
    <source>
        <dbReference type="ARBA" id="ARBA00022701"/>
    </source>
</evidence>
<keyword evidence="10" id="KW-0505">Motor protein</keyword>
<keyword evidence="12" id="KW-0966">Cell projection</keyword>
<dbReference type="Pfam" id="PF04155">
    <property type="entry name" value="Ground-like"/>
    <property type="match status" value="1"/>
</dbReference>
<dbReference type="OrthoDB" id="10263060at2759"/>
<dbReference type="PANTHER" id="PTHR13236">
    <property type="entry name" value="DYNEIN 2 LIGHT INTERMEDIATE CHAIN, ISOFORM 2"/>
    <property type="match status" value="1"/>
</dbReference>
<dbReference type="GO" id="GO:0045504">
    <property type="term" value="F:dynein heavy chain binding"/>
    <property type="evidence" value="ECO:0007669"/>
    <property type="project" value="TreeGrafter"/>
</dbReference>
<feature type="compositionally biased region" description="Pro residues" evidence="13">
    <location>
        <begin position="270"/>
        <end position="291"/>
    </location>
</feature>
<keyword evidence="9" id="KW-0969">Cilium</keyword>
<protein>
    <recommendedName>
        <fullName evidence="15">Ground-like domain-containing protein</fullName>
    </recommendedName>
</protein>
<dbReference type="InterPro" id="IPR007284">
    <property type="entry name" value="Ground-like_dom"/>
</dbReference>
<keyword evidence="8" id="KW-0243">Dynein</keyword>
<evidence type="ECO:0000256" key="10">
    <source>
        <dbReference type="ARBA" id="ARBA00023175"/>
    </source>
</evidence>
<comment type="similarity">
    <text evidence="3">Belongs to the dynein light intermediate chain family.</text>
</comment>
<gene>
    <name evidence="16" type="ORF">WR25_25813</name>
</gene>
<evidence type="ECO:0000259" key="15">
    <source>
        <dbReference type="Pfam" id="PF04155"/>
    </source>
</evidence>
<dbReference type="GO" id="GO:0005868">
    <property type="term" value="C:cytoplasmic dynein complex"/>
    <property type="evidence" value="ECO:0007669"/>
    <property type="project" value="InterPro"/>
</dbReference>
<keyword evidence="11" id="KW-0206">Cytoskeleton</keyword>
<evidence type="ECO:0000256" key="8">
    <source>
        <dbReference type="ARBA" id="ARBA00023017"/>
    </source>
</evidence>
<evidence type="ECO:0000256" key="11">
    <source>
        <dbReference type="ARBA" id="ARBA00023212"/>
    </source>
</evidence>
<evidence type="ECO:0000313" key="16">
    <source>
        <dbReference type="EMBL" id="PAV71808.1"/>
    </source>
</evidence>
<reference evidence="16 17" key="1">
    <citation type="journal article" date="2017" name="Curr. Biol.">
        <title>Genome architecture and evolution of a unichromosomal asexual nematode.</title>
        <authorList>
            <person name="Fradin H."/>
            <person name="Zegar C."/>
            <person name="Gutwein M."/>
            <person name="Lucas J."/>
            <person name="Kovtun M."/>
            <person name="Corcoran D."/>
            <person name="Baugh L.R."/>
            <person name="Kiontke K."/>
            <person name="Gunsalus K."/>
            <person name="Fitch D.H."/>
            <person name="Piano F."/>
        </authorList>
    </citation>
    <scope>NUCLEOTIDE SEQUENCE [LARGE SCALE GENOMIC DNA]</scope>
    <source>
        <strain evidence="16">PF1309</strain>
    </source>
</reference>